<reference evidence="2 3" key="1">
    <citation type="submission" date="2015-05" db="EMBL/GenBank/DDBJ databases">
        <title>Distinctive expansion of gene families associated with plant cell wall degradation and secondary metabolism in the genomes of grapevine trunk pathogens.</title>
        <authorList>
            <person name="Lawrence D.P."/>
            <person name="Travadon R."/>
            <person name="Rolshausen P.E."/>
            <person name="Baumgartner K."/>
        </authorList>
    </citation>
    <scope>NUCLEOTIDE SEQUENCE [LARGE SCALE GENOMIC DNA]</scope>
    <source>
        <strain evidence="2">UCRPC4</strain>
    </source>
</reference>
<dbReference type="EMBL" id="LCWF01000074">
    <property type="protein sequence ID" value="KKY22669.1"/>
    <property type="molecule type" value="Genomic_DNA"/>
</dbReference>
<gene>
    <name evidence="2" type="ORF">UCRPC4_g03171</name>
</gene>
<keyword evidence="3" id="KW-1185">Reference proteome</keyword>
<dbReference type="InterPro" id="IPR016040">
    <property type="entry name" value="NAD(P)-bd_dom"/>
</dbReference>
<dbReference type="InterPro" id="IPR051783">
    <property type="entry name" value="NAD(P)-dependent_oxidoreduct"/>
</dbReference>
<dbReference type="SUPFAM" id="SSF51735">
    <property type="entry name" value="NAD(P)-binding Rossmann-fold domains"/>
    <property type="match status" value="1"/>
</dbReference>
<organism evidence="2 3">
    <name type="scientific">Phaeomoniella chlamydospora</name>
    <name type="common">Phaeoacremonium chlamydosporum</name>
    <dbReference type="NCBI Taxonomy" id="158046"/>
    <lineage>
        <taxon>Eukaryota</taxon>
        <taxon>Fungi</taxon>
        <taxon>Dikarya</taxon>
        <taxon>Ascomycota</taxon>
        <taxon>Pezizomycotina</taxon>
        <taxon>Eurotiomycetes</taxon>
        <taxon>Chaetothyriomycetidae</taxon>
        <taxon>Phaeomoniellales</taxon>
        <taxon>Phaeomoniellaceae</taxon>
        <taxon>Phaeomoniella</taxon>
    </lineage>
</organism>
<comment type="caution">
    <text evidence="2">The sequence shown here is derived from an EMBL/GenBank/DDBJ whole genome shotgun (WGS) entry which is preliminary data.</text>
</comment>
<evidence type="ECO:0000313" key="2">
    <source>
        <dbReference type="EMBL" id="KKY22669.1"/>
    </source>
</evidence>
<evidence type="ECO:0000259" key="1">
    <source>
        <dbReference type="Pfam" id="PF13460"/>
    </source>
</evidence>
<dbReference type="Proteomes" id="UP000053317">
    <property type="component" value="Unassembled WGS sequence"/>
</dbReference>
<name>A0A0G2EJX3_PHACM</name>
<dbReference type="PANTHER" id="PTHR48079:SF7">
    <property type="entry name" value="NAD(P)-BINDING DOMAIN-CONTAINING PROTEIN-RELATED"/>
    <property type="match status" value="1"/>
</dbReference>
<proteinExistence type="predicted"/>
<dbReference type="Pfam" id="PF13460">
    <property type="entry name" value="NAD_binding_10"/>
    <property type="match status" value="1"/>
</dbReference>
<dbReference type="PANTHER" id="PTHR48079">
    <property type="entry name" value="PROTEIN YEEZ"/>
    <property type="match status" value="1"/>
</dbReference>
<dbReference type="OrthoDB" id="2130169at2759"/>
<sequence>MPPKVFVLGATGFIGGDAVTAVTEAHPDWELTCMVRNSDKGAKVAAKFSKIRLVYGDLDSVDLIAEEAAKADIVYTFADCDHLASAEAVVKGLRVKTTPSWLIHTSGTGILTWETKDLGAFGTPLEKVYNDYDGIGELTSLPDHAIHRNVDKVVLAAGNDLIHTAIVCPPTIYGVGRGPDNQDSVQVPGVAREFLKHGEAFSCRGSENIWCMIHVQDLSNLYLLLGEAAASGGNPATWNDEGYYLAEQGTFVWNEVITRVADYEHKLGLIKSAAVRPLEPDEIAKFSPSFLGYCGSNSIGDAIRARKLLGWHPSERSVLDTIEETVDRVAKKMGLVKGHGERVVDEVKF</sequence>
<dbReference type="GO" id="GO:0005737">
    <property type="term" value="C:cytoplasm"/>
    <property type="evidence" value="ECO:0007669"/>
    <property type="project" value="TreeGrafter"/>
</dbReference>
<reference evidence="2 3" key="2">
    <citation type="submission" date="2015-05" db="EMBL/GenBank/DDBJ databases">
        <authorList>
            <person name="Morales-Cruz A."/>
            <person name="Amrine K.C."/>
            <person name="Cantu D."/>
        </authorList>
    </citation>
    <scope>NUCLEOTIDE SEQUENCE [LARGE SCALE GENOMIC DNA]</scope>
    <source>
        <strain evidence="2">UCRPC4</strain>
    </source>
</reference>
<dbReference type="AlphaFoldDB" id="A0A0G2EJX3"/>
<accession>A0A0G2EJX3</accession>
<protein>
    <submittedName>
        <fullName evidence="2">Putative nad dependent epimerase dehydratase family protein</fullName>
    </submittedName>
</protein>
<dbReference type="Gene3D" id="3.40.50.720">
    <property type="entry name" value="NAD(P)-binding Rossmann-like Domain"/>
    <property type="match status" value="1"/>
</dbReference>
<dbReference type="GO" id="GO:0004029">
    <property type="term" value="F:aldehyde dehydrogenase (NAD+) activity"/>
    <property type="evidence" value="ECO:0007669"/>
    <property type="project" value="TreeGrafter"/>
</dbReference>
<feature type="domain" description="NAD(P)-binding" evidence="1">
    <location>
        <begin position="9"/>
        <end position="78"/>
    </location>
</feature>
<dbReference type="InterPro" id="IPR036291">
    <property type="entry name" value="NAD(P)-bd_dom_sf"/>
</dbReference>
<evidence type="ECO:0000313" key="3">
    <source>
        <dbReference type="Proteomes" id="UP000053317"/>
    </source>
</evidence>